<evidence type="ECO:0000256" key="5">
    <source>
        <dbReference type="ARBA" id="ARBA00010122"/>
    </source>
</evidence>
<dbReference type="CDD" id="cd04261">
    <property type="entry name" value="AAK_AKii-LysC-BS"/>
    <property type="match status" value="1"/>
</dbReference>
<feature type="binding site" evidence="16">
    <location>
        <position position="212"/>
    </location>
    <ligand>
        <name>ATP</name>
        <dbReference type="ChEBI" id="CHEBI:30616"/>
    </ligand>
</feature>
<keyword evidence="11 17" id="KW-0418">Kinase</keyword>
<dbReference type="InterPro" id="IPR001048">
    <property type="entry name" value="Asp/Glu/Uridylate_kinase"/>
</dbReference>
<dbReference type="Gene3D" id="3.40.1160.10">
    <property type="entry name" value="Acetylglutamate kinase-like"/>
    <property type="match status" value="1"/>
</dbReference>
<dbReference type="InterPro" id="IPR018042">
    <property type="entry name" value="Aspartate_kinase_CS"/>
</dbReference>
<evidence type="ECO:0000256" key="10">
    <source>
        <dbReference type="ARBA" id="ARBA00022741"/>
    </source>
</evidence>
<dbReference type="NCBIfam" id="TIGR00657">
    <property type="entry name" value="asp_kinases"/>
    <property type="match status" value="1"/>
</dbReference>
<dbReference type="UniPathway" id="UPA00050">
    <property type="reaction ID" value="UER00461"/>
</dbReference>
<evidence type="ECO:0000259" key="21">
    <source>
        <dbReference type="Pfam" id="PF22468"/>
    </source>
</evidence>
<dbReference type="GO" id="GO:0009089">
    <property type="term" value="P:lysine biosynthetic process via diaminopimelate"/>
    <property type="evidence" value="ECO:0007669"/>
    <property type="project" value="UniProtKB-UniPathway"/>
</dbReference>
<keyword evidence="23" id="KW-1185">Reference proteome</keyword>
<dbReference type="AlphaFoldDB" id="A0A5A7NT53"/>
<dbReference type="NCBIfam" id="NF005154">
    <property type="entry name" value="PRK06635.1-2"/>
    <property type="match status" value="1"/>
</dbReference>
<evidence type="ECO:0000256" key="1">
    <source>
        <dbReference type="ARBA" id="ARBA00002843"/>
    </source>
</evidence>
<evidence type="ECO:0000256" key="7">
    <source>
        <dbReference type="ARBA" id="ARBA00016273"/>
    </source>
</evidence>
<keyword evidence="14" id="KW-0457">Lysine biosynthesis</keyword>
<dbReference type="NCBIfam" id="NF005155">
    <property type="entry name" value="PRK06635.1-4"/>
    <property type="match status" value="1"/>
</dbReference>
<dbReference type="Proteomes" id="UP000325307">
    <property type="component" value="Unassembled WGS sequence"/>
</dbReference>
<evidence type="ECO:0000256" key="14">
    <source>
        <dbReference type="ARBA" id="ARBA00023154"/>
    </source>
</evidence>
<feature type="domain" description="Aspartokinase ACT" evidence="21">
    <location>
        <begin position="385"/>
        <end position="443"/>
    </location>
</feature>
<evidence type="ECO:0000256" key="15">
    <source>
        <dbReference type="ARBA" id="ARBA00047872"/>
    </source>
</evidence>
<dbReference type="GO" id="GO:0005524">
    <property type="term" value="F:ATP binding"/>
    <property type="evidence" value="ECO:0007669"/>
    <property type="project" value="UniProtKB-KW"/>
</dbReference>
<keyword evidence="10 16" id="KW-0547">Nucleotide-binding</keyword>
<dbReference type="InterPro" id="IPR005260">
    <property type="entry name" value="Asp_kin_monofn"/>
</dbReference>
<dbReference type="Pfam" id="PF00696">
    <property type="entry name" value="AA_kinase"/>
    <property type="match status" value="1"/>
</dbReference>
<dbReference type="InterPro" id="IPR001341">
    <property type="entry name" value="Asp_kinase"/>
</dbReference>
<dbReference type="PANTHER" id="PTHR21499:SF3">
    <property type="entry name" value="ASPARTOKINASE"/>
    <property type="match status" value="1"/>
</dbReference>
<evidence type="ECO:0000256" key="13">
    <source>
        <dbReference type="ARBA" id="ARBA00022915"/>
    </source>
</evidence>
<feature type="binding site" evidence="16">
    <location>
        <begin position="39"/>
        <end position="42"/>
    </location>
    <ligand>
        <name>ATP</name>
        <dbReference type="ChEBI" id="CHEBI:30616"/>
    </ligand>
</feature>
<evidence type="ECO:0000256" key="18">
    <source>
        <dbReference type="RuleBase" id="RU004249"/>
    </source>
</evidence>
<comment type="similarity">
    <text evidence="5 17">Belongs to the aspartokinase family.</text>
</comment>
<evidence type="ECO:0000259" key="20">
    <source>
        <dbReference type="Pfam" id="PF00696"/>
    </source>
</evidence>
<dbReference type="GO" id="GO:0005829">
    <property type="term" value="C:cytosol"/>
    <property type="evidence" value="ECO:0007669"/>
    <property type="project" value="TreeGrafter"/>
</dbReference>
<organism evidence="22 23">
    <name type="scientific">Zafaria cholistanensis</name>
    <dbReference type="NCBI Taxonomy" id="1682741"/>
    <lineage>
        <taxon>Bacteria</taxon>
        <taxon>Bacillati</taxon>
        <taxon>Actinomycetota</taxon>
        <taxon>Actinomycetes</taxon>
        <taxon>Micrococcales</taxon>
        <taxon>Micrococcaceae</taxon>
        <taxon>Zafaria</taxon>
    </lineage>
</organism>
<evidence type="ECO:0000256" key="8">
    <source>
        <dbReference type="ARBA" id="ARBA00022605"/>
    </source>
</evidence>
<dbReference type="InterPro" id="IPR045865">
    <property type="entry name" value="ACT-like_dom_sf"/>
</dbReference>
<dbReference type="Pfam" id="PF22468">
    <property type="entry name" value="ACT_9"/>
    <property type="match status" value="1"/>
</dbReference>
<evidence type="ECO:0000256" key="2">
    <source>
        <dbReference type="ARBA" id="ARBA00004766"/>
    </source>
</evidence>
<evidence type="ECO:0000313" key="22">
    <source>
        <dbReference type="EMBL" id="GER24035.1"/>
    </source>
</evidence>
<dbReference type="PIRSF" id="PIRSF000726">
    <property type="entry name" value="Asp_kin"/>
    <property type="match status" value="1"/>
</dbReference>
<dbReference type="PROSITE" id="PS00324">
    <property type="entry name" value="ASPARTOKINASE"/>
    <property type="match status" value="1"/>
</dbReference>
<comment type="catalytic activity">
    <reaction evidence="15 17">
        <text>L-aspartate + ATP = 4-phospho-L-aspartate + ADP</text>
        <dbReference type="Rhea" id="RHEA:23776"/>
        <dbReference type="ChEBI" id="CHEBI:29991"/>
        <dbReference type="ChEBI" id="CHEBI:30616"/>
        <dbReference type="ChEBI" id="CHEBI:57535"/>
        <dbReference type="ChEBI" id="CHEBI:456216"/>
        <dbReference type="EC" id="2.7.2.4"/>
    </reaction>
</comment>
<dbReference type="RefSeq" id="WP_149957629.1">
    <property type="nucleotide sequence ID" value="NZ_BKDJ01000015.1"/>
</dbReference>
<keyword evidence="13" id="KW-0220">Diaminopimelate biosynthesis</keyword>
<name>A0A5A7NT53_9MICC</name>
<evidence type="ECO:0000256" key="16">
    <source>
        <dbReference type="PIRSR" id="PIRSR000726-1"/>
    </source>
</evidence>
<dbReference type="UniPathway" id="UPA00034">
    <property type="reaction ID" value="UER00015"/>
</dbReference>
<dbReference type="OrthoDB" id="9799110at2"/>
<dbReference type="PANTHER" id="PTHR21499">
    <property type="entry name" value="ASPARTATE KINASE"/>
    <property type="match status" value="1"/>
</dbReference>
<comment type="caution">
    <text evidence="22">The sequence shown here is derived from an EMBL/GenBank/DDBJ whole genome shotgun (WGS) entry which is preliminary data.</text>
</comment>
<accession>A0A5A7NT53</accession>
<feature type="binding site" evidence="16">
    <location>
        <position position="217"/>
    </location>
    <ligand>
        <name>ATP</name>
        <dbReference type="ChEBI" id="CHEBI:30616"/>
    </ligand>
</feature>
<dbReference type="GO" id="GO:0019877">
    <property type="term" value="P:diaminopimelate biosynthetic process"/>
    <property type="evidence" value="ECO:0007669"/>
    <property type="project" value="UniProtKB-KW"/>
</dbReference>
<dbReference type="SUPFAM" id="SSF53633">
    <property type="entry name" value="Carbamate kinase-like"/>
    <property type="match status" value="1"/>
</dbReference>
<keyword evidence="12 16" id="KW-0067">ATP-binding</keyword>
<comment type="pathway">
    <text evidence="2 18">Amino-acid biosynthesis; L-lysine biosynthesis via DAP pathway; (S)-tetrahydrodipicolinate from L-aspartate: step 1/4.</text>
</comment>
<reference evidence="22 23" key="1">
    <citation type="submission" date="2019-09" db="EMBL/GenBank/DDBJ databases">
        <title>Arthrobacter zafarii sp. nov., a moderately thermotolerant and halotolerant actinobacterium isolated from Cholistan desert soil of Pakistan.</title>
        <authorList>
            <person name="Amin A."/>
            <person name="Ahmed I."/>
            <person name="Khalid N."/>
            <person name="Schumann P."/>
            <person name="Busse H.J."/>
            <person name="Khan I.U."/>
            <person name="Li S."/>
            <person name="Li W.J."/>
        </authorList>
    </citation>
    <scope>NUCLEOTIDE SEQUENCE [LARGE SCALE GENOMIC DNA]</scope>
    <source>
        <strain evidence="22 23">NCCP-1664</strain>
    </source>
</reference>
<dbReference type="GO" id="GO:0004072">
    <property type="term" value="F:aspartate kinase activity"/>
    <property type="evidence" value="ECO:0007669"/>
    <property type="project" value="UniProtKB-EC"/>
</dbReference>
<dbReference type="InterPro" id="IPR036393">
    <property type="entry name" value="AceGlu_kinase-like_sf"/>
</dbReference>
<feature type="binding site" evidence="16">
    <location>
        <begin position="242"/>
        <end position="243"/>
    </location>
    <ligand>
        <name>ATP</name>
        <dbReference type="ChEBI" id="CHEBI:30616"/>
    </ligand>
</feature>
<dbReference type="SUPFAM" id="SSF55021">
    <property type="entry name" value="ACT-like"/>
    <property type="match status" value="2"/>
</dbReference>
<feature type="binding site" evidence="16">
    <location>
        <position position="106"/>
    </location>
    <ligand>
        <name>substrate</name>
    </ligand>
</feature>
<dbReference type="EC" id="2.7.2.4" evidence="6 17"/>
<dbReference type="FunFam" id="3.40.1160.10:FF:000002">
    <property type="entry name" value="Aspartokinase"/>
    <property type="match status" value="1"/>
</dbReference>
<evidence type="ECO:0000256" key="9">
    <source>
        <dbReference type="ARBA" id="ARBA00022679"/>
    </source>
</evidence>
<proteinExistence type="inferred from homology"/>
<dbReference type="UniPathway" id="UPA00051">
    <property type="reaction ID" value="UER00462"/>
</dbReference>
<evidence type="ECO:0000256" key="4">
    <source>
        <dbReference type="ARBA" id="ARBA00005139"/>
    </source>
</evidence>
<sequence length="464" mass="48852">MHHRTARGGVCPDLPRVPRPSVSRSTPKPEAASGIVVQKFGGSSVATPEAVLRVARRIMDTREAGYQVVVVVSAMGDTTDDLLDLAVQVAPNPSSRELDLLLTAGERISVALLGLALAGMGAVPRPFAGAETGLITDEVHGKAHVLDVDTRRVRSALGRGEIPIVAGFQGRSRRTREITTLGRGGSDITAIALAAALKAGVCEIYTDVDGVYTADPRIVPSARKIASISSEGMLELAASGAKVLHVRCVEYARRFGVTLHVRSSFSQLPGTFVVPDPQRDATADRPATLEEPIIAGITTDRSEAKVTISGIPDLPGAAALLFEAAERTQARIDMVVEGADPRQAGTELSFTVPASSGQAVLDALRRERARVGFGEIGYDDGIGKICLNGFGIRRDPEVFYRFCKALADAGVEPELVSVSEFRICVAVRAEVLDAAAAAVQRAFGSEAATAFSRPDLDLVSGQLA</sequence>
<comment type="pathway">
    <text evidence="3 18">Amino-acid biosynthesis; L-methionine biosynthesis via de novo pathway; L-homoserine from L-aspartate: step 1/3.</text>
</comment>
<evidence type="ECO:0000256" key="11">
    <source>
        <dbReference type="ARBA" id="ARBA00022777"/>
    </source>
</evidence>
<comment type="function">
    <text evidence="1">Catalyzes the phosphorylation of the beta-carboxyl group of aspartic acid with ATP to yield 4-phospho-L-aspartate, which is involved in the branched biosynthetic pathway leading to the biosynthesis of amino acids lysine, threonine, isoleucine and methionine.</text>
</comment>
<evidence type="ECO:0000256" key="6">
    <source>
        <dbReference type="ARBA" id="ARBA00013059"/>
    </source>
</evidence>
<evidence type="ECO:0000256" key="12">
    <source>
        <dbReference type="ARBA" id="ARBA00022840"/>
    </source>
</evidence>
<dbReference type="EMBL" id="BKDJ01000015">
    <property type="protein sequence ID" value="GER24035.1"/>
    <property type="molecule type" value="Genomic_DNA"/>
</dbReference>
<evidence type="ECO:0000256" key="3">
    <source>
        <dbReference type="ARBA" id="ARBA00004986"/>
    </source>
</evidence>
<feature type="domain" description="Aspartate/glutamate/uridylate kinase" evidence="20">
    <location>
        <begin position="35"/>
        <end position="263"/>
    </location>
</feature>
<feature type="binding site" evidence="16">
    <location>
        <position position="79"/>
    </location>
    <ligand>
        <name>substrate</name>
    </ligand>
</feature>
<protein>
    <recommendedName>
        <fullName evidence="7 17">Aspartokinase</fullName>
        <ecNumber evidence="6 17">2.7.2.4</ecNumber>
    </recommendedName>
</protein>
<dbReference type="GO" id="GO:0009088">
    <property type="term" value="P:threonine biosynthetic process"/>
    <property type="evidence" value="ECO:0007669"/>
    <property type="project" value="UniProtKB-UniPathway"/>
</dbReference>
<comment type="pathway">
    <text evidence="4 18">Amino-acid biosynthesis; L-threonine biosynthesis; L-threonine from L-aspartate: step 1/5.</text>
</comment>
<feature type="region of interest" description="Disordered" evidence="19">
    <location>
        <begin position="1"/>
        <end position="30"/>
    </location>
</feature>
<dbReference type="Gene3D" id="3.30.2130.10">
    <property type="entry name" value="VC0802-like"/>
    <property type="match status" value="1"/>
</dbReference>
<evidence type="ECO:0000313" key="23">
    <source>
        <dbReference type="Proteomes" id="UP000325307"/>
    </source>
</evidence>
<dbReference type="InterPro" id="IPR041740">
    <property type="entry name" value="AKii-LysC-BS"/>
</dbReference>
<keyword evidence="8 18" id="KW-0028">Amino-acid biosynthesis</keyword>
<dbReference type="GO" id="GO:0009090">
    <property type="term" value="P:homoserine biosynthetic process"/>
    <property type="evidence" value="ECO:0007669"/>
    <property type="project" value="TreeGrafter"/>
</dbReference>
<dbReference type="InterPro" id="IPR054352">
    <property type="entry name" value="ACT_Aspartokinase"/>
</dbReference>
<evidence type="ECO:0000256" key="17">
    <source>
        <dbReference type="RuleBase" id="RU003448"/>
    </source>
</evidence>
<keyword evidence="9 17" id="KW-0808">Transferase</keyword>
<gene>
    <name evidence="22" type="ORF">NCCP1664_25300</name>
</gene>
<evidence type="ECO:0000256" key="19">
    <source>
        <dbReference type="SAM" id="MobiDB-lite"/>
    </source>
</evidence>
<feature type="binding site" evidence="16">
    <location>
        <begin position="206"/>
        <end position="207"/>
    </location>
    <ligand>
        <name>ATP</name>
        <dbReference type="ChEBI" id="CHEBI:30616"/>
    </ligand>
</feature>